<protein>
    <recommendedName>
        <fullName evidence="11">DNA-directed RNA polymerase subunit</fullName>
        <ecNumber evidence="11">2.7.7.6</ecNumber>
    </recommendedName>
</protein>
<organism evidence="14">
    <name type="scientific">Volvox africanus</name>
    <dbReference type="NCBI Taxonomy" id="51714"/>
    <lineage>
        <taxon>Eukaryota</taxon>
        <taxon>Viridiplantae</taxon>
        <taxon>Chlorophyta</taxon>
        <taxon>core chlorophytes</taxon>
        <taxon>Chlorophyceae</taxon>
        <taxon>CS clade</taxon>
        <taxon>Chlamydomonadales</taxon>
        <taxon>Volvocaceae</taxon>
        <taxon>Volvox</taxon>
    </lineage>
</organism>
<dbReference type="InterPro" id="IPR044893">
    <property type="entry name" value="RNA_pol_Rpb1_clamp_domain"/>
</dbReference>
<dbReference type="GO" id="GO:0003899">
    <property type="term" value="F:DNA-directed RNA polymerase activity"/>
    <property type="evidence" value="ECO:0007669"/>
    <property type="project" value="UniProtKB-EC"/>
</dbReference>
<sequence>MNNRNKKKKNFCGINCKSHESVFPFVLLTNSSLIKKFNYVNHDINKRLFIVGSSIIPVLSQTSYKMLFNNKQILPQVGYNFSKTGLNLIRKIITTKNFSTFVNSEKKQNVQNQSQQDIKNKVNQINHKTQNNTFEENFSHAKNKTRTNFFRITNNSKISCAKTTVQLANRPCSGQGPSQHYYGPKALTYVRLEKSKIHQKTNFFFNKRYQKIQKQYQSIEATPLTSIFPFFLNKKIKNFNKKNVSLENLKKNIQVTPNLAYVKKQKNVVFGQEQLNKNVFKPKKQTTKVFQSSYSKMMEINLLTISLATANRIRQWAEKTLPNGKVVGEVINPETVHYKTLKPIKGGLFCERIFGPLKDHECACGKKFNIKNYISKITKKENTLIENNLVNKLQKRYFCRVCDVEYTYSIIRRTQLGFIQLASPTTHVWFVKGIPSYIGILLDLKKKHLQNITYNTAILTLEHAFRGRQFLPSSPSSIFESWQKIMKTHYPDKYNSTTGTLRSAKANIPKNSKSLRNKQSMLTKKGNKKEMIINKIPKKTKSNTKLEAHNMELLLYKSKNWPKKQKFLYQQNRKKYYLKNNNTYEQTLGQWPNNIRPNDLSYGVNTSQYVSLNKIKTKFETNLNDNLSPFYFNLQNKGIGNLISKLKAKKKGSKATLERLEQSAYNNNKKGWFKLTSNVLTKKNINVILAGPKFNNIYVSTQDDLHLLITLLLNKIDCSNTSQLDYSLNKGKKTSQHKLGPRDLRDVRYNNIAFFYKQHFSALQVTPSVSTVQDKVFNFLQYRLKIHTKKLFIFDTIGKIAAVPLYLLYFSKDKLFFYLLRTKLVYGTYNIFLPAVISKLINKNKKTNNILFHILKQKRKKACFFMLKKNDLSITKQFYLQKQNIIKNLSNLENTYFFIRKMPMLFINTPLFFSQQILSHTLFKVWKLFIKKNQTTIYFLGDFVTTNNKTIETFSYLEHKNFFKDINFVNYSVGSLEMLNRLTCYLLENKLLSYLKIKPNTVQTLFDLILNLNVFTKHFLKSLVSFTNKTLVSKELIIFGFENRGKNKKDQNALFILTNSLKTSNFRFLENHTTKLAIMLLLNLTNQITSKTQKLLLAPFYYGLPKKIEIAKIQKLRTYATNVNITFNSLNYSIKTKLVLRLHSCYLFNQGFQLKKKAIKMTKNFVWKKQTKIQFVLRHILQQRIPDLGMLIALRPAFNFLKITQRMSQATTKIHNLNKNVNTLNNAIKIKKKLTNKEPPFLSKKYASALSYQTLYTIKYYSSLKTLKILTLYFFFFKPSKKTIIYKYYSSLITDFKKIQNKFIKDLFVLKTFFSYKINSKNFIENVKAKRNYSSLDMSLTGFKLGVTMYFKKTSTQLKDYKSIATILFQRINNNCWRSESTSIYKNSLAESVFVNNIYCLSHRELWEQEKDWQDFSFYYYSPTNLTDIPIPSYKHRNYDLLFSIDNTLRFIAEDTFSAQTKIYSLGMNLNTAFSGAGLIQKLLNEFNYSELKKMDKQNRILLFEYNKHIKKLKKKMNTGLIKSRQEYYKACHIRDVLIRRTKLTRKIFNKIFNTYTNLQNNISSPMTKQKHRNAQSEFQTNKVMLATRSKQITQTIETNGLNMILTLLPVLPPVLRPVLKMAGQFTISDLNRLYQRIIYRNERLKKFLKDPALSSSFEMKYAQRLLQEAVDNLIQNGKSGVVPEKDARGRLLKSLSDILKGKQGRFRQYLLGKRVDYSGRSVIVVGPRLKLHECGIPKEMALVLYSPFLIKRILNEKLADTYLAAKKLIKTNPLLVSQLLREIMKCLTPDHDVLTTEGWIPIKDVTYNHEVATFNRNTGELEYQKPTNLFHYHNYKGQLYHIKNNKIDLLTTLNHRMLVKNANHNLNNSLINYSLIPAKDIIGKRYMYLKTANWTKKDYQFVLPSVQSGNYIIPEKIVNMEAWLTFFGLWVAEGCVENNNGSANYPVLIAQKKKPVVEIIKKAILQLGYCYTTNGISFKIYDKQLYKYVEPWSTGSVNKSLPPWVWELSQDQARTLLCSMVLGNGNYCSESMFYFTSSVKLADDVMRLALHAGWSATKSLKIPKGTVSYIDGRQVVAKYDNWSLSIIKKNNAVVNHDHTKKGNAQTEEILDYEGSVYCLSVPNEVFYVRRNGCTVWTGNSCPVLLNRAPTLHRLGFQAFQPKLVDGKAILLHPLVCPAFNADFDGDQMAVHVPITFEARAEAWKLMLARNNLLSPATGDPIILPSQDMVLGCYYLTTNCSEKWSKSKKGSGMFFHDFNDVLKAYYQQLIHLHAIIWVNITGHVENTNILEQPLEIRIPLEQFKLNKQHNNKVIKVFKNSERNLDYILSQPGLDYFKQDISYIEIYSKSHKILNFNGTIINQIVRTTPGKILFNVIIKNAIEKRPVLLSKYCYETGLIKNKLINTFDLETTNFFTVAKITGLSPVNSLLD</sequence>
<keyword evidence="4 14" id="KW-0934">Plastid</keyword>
<evidence type="ECO:0000256" key="10">
    <source>
        <dbReference type="ARBA" id="ARBA00048552"/>
    </source>
</evidence>
<dbReference type="InterPro" id="IPR003587">
    <property type="entry name" value="Hint_dom_N"/>
</dbReference>
<dbReference type="CDD" id="cd00081">
    <property type="entry name" value="Hint"/>
    <property type="match status" value="1"/>
</dbReference>
<dbReference type="Gene3D" id="3.10.28.10">
    <property type="entry name" value="Homing endonucleases"/>
    <property type="match status" value="1"/>
</dbReference>
<evidence type="ECO:0000259" key="13">
    <source>
        <dbReference type="PROSITE" id="PS50819"/>
    </source>
</evidence>
<evidence type="ECO:0000256" key="11">
    <source>
        <dbReference type="RuleBase" id="RU004279"/>
    </source>
</evidence>
<dbReference type="InterPro" id="IPR006592">
    <property type="entry name" value="RNA_pol_N"/>
</dbReference>
<gene>
    <name evidence="14" type="primary">rpoC1</name>
</gene>
<comment type="similarity">
    <text evidence="2">Belongs to the RNA polymerase beta' chain family. RpoC1 subfamily.</text>
</comment>
<comment type="function">
    <text evidence="1 11">DNA-dependent RNA polymerase catalyzes the transcription of DNA into RNA using the four ribonucleoside triphosphates as substrates.</text>
</comment>
<dbReference type="GO" id="GO:0016539">
    <property type="term" value="P:intein-mediated protein splicing"/>
    <property type="evidence" value="ECO:0007669"/>
    <property type="project" value="InterPro"/>
</dbReference>
<dbReference type="InterPro" id="IPR004042">
    <property type="entry name" value="Intein_endonuc_central"/>
</dbReference>
<dbReference type="GO" id="GO:0003677">
    <property type="term" value="F:DNA binding"/>
    <property type="evidence" value="ECO:0007669"/>
    <property type="project" value="InterPro"/>
</dbReference>
<evidence type="ECO:0000256" key="5">
    <source>
        <dbReference type="ARBA" id="ARBA00022679"/>
    </source>
</evidence>
<dbReference type="EMBL" id="MH285951">
    <property type="protein sequence ID" value="AXZ97313.1"/>
    <property type="molecule type" value="Genomic_DNA"/>
</dbReference>
<evidence type="ECO:0000256" key="6">
    <source>
        <dbReference type="ARBA" id="ARBA00022695"/>
    </source>
</evidence>
<dbReference type="InterPro" id="IPR045867">
    <property type="entry name" value="DNA-dir_RpoC_beta_prime"/>
</dbReference>
<dbReference type="InterPro" id="IPR000722">
    <property type="entry name" value="RNA_pol_asu"/>
</dbReference>
<evidence type="ECO:0000256" key="4">
    <source>
        <dbReference type="ARBA" id="ARBA00022640"/>
    </source>
</evidence>
<reference evidence="14" key="1">
    <citation type="journal article" date="2018" name="Genome Biol. Evol.">
        <title>Exploring the Limits and Causes of Plastid Genome Expansion in Volvocine Green Algae.</title>
        <authorList>
            <person name="Gaouda H."/>
            <person name="Hamaji T."/>
            <person name="Yamamoto K."/>
            <person name="Kawai-Toyooka H."/>
            <person name="Suzuki M."/>
            <person name="Noguchi H."/>
            <person name="Minakuchi Y."/>
            <person name="Toyoda A."/>
            <person name="Fujiyama A."/>
            <person name="Nozaki H."/>
            <person name="Smith D.R."/>
        </authorList>
    </citation>
    <scope>NUCLEOTIDE SEQUENCE</scope>
    <source>
        <strain evidence="14">2013-0703-VO4</strain>
    </source>
</reference>
<dbReference type="SMART" id="SM00663">
    <property type="entry name" value="RPOLA_N"/>
    <property type="match status" value="1"/>
</dbReference>
<dbReference type="PANTHER" id="PTHR19376">
    <property type="entry name" value="DNA-DIRECTED RNA POLYMERASE"/>
    <property type="match status" value="1"/>
</dbReference>
<evidence type="ECO:0000256" key="12">
    <source>
        <dbReference type="SAM" id="Coils"/>
    </source>
</evidence>
<evidence type="ECO:0000256" key="8">
    <source>
        <dbReference type="ARBA" id="ARBA00023000"/>
    </source>
</evidence>
<dbReference type="SMART" id="SM00306">
    <property type="entry name" value="HintN"/>
    <property type="match status" value="1"/>
</dbReference>
<dbReference type="Pfam" id="PF04983">
    <property type="entry name" value="RNA_pol_Rpb1_3"/>
    <property type="match status" value="1"/>
</dbReference>
<keyword evidence="9 11" id="KW-0804">Transcription</keyword>
<keyword evidence="7" id="KW-0068">Autocatalytic cleavage</keyword>
<evidence type="ECO:0000256" key="2">
    <source>
        <dbReference type="ARBA" id="ARBA00007207"/>
    </source>
</evidence>
<dbReference type="SUPFAM" id="SSF51294">
    <property type="entry name" value="Hedgehog/intein (Hint) domain"/>
    <property type="match status" value="1"/>
</dbReference>
<dbReference type="PROSITE" id="PS50819">
    <property type="entry name" value="INTEIN_ENDONUCLEASE"/>
    <property type="match status" value="1"/>
</dbReference>
<comment type="catalytic activity">
    <reaction evidence="10 11">
        <text>RNA(n) + a ribonucleoside 5'-triphosphate = RNA(n+1) + diphosphate</text>
        <dbReference type="Rhea" id="RHEA:21248"/>
        <dbReference type="Rhea" id="RHEA-COMP:14527"/>
        <dbReference type="Rhea" id="RHEA-COMP:17342"/>
        <dbReference type="ChEBI" id="CHEBI:33019"/>
        <dbReference type="ChEBI" id="CHEBI:61557"/>
        <dbReference type="ChEBI" id="CHEBI:140395"/>
        <dbReference type="EC" id="2.7.7.6"/>
    </reaction>
</comment>
<dbReference type="InterPro" id="IPR036844">
    <property type="entry name" value="Hint_dom_sf"/>
</dbReference>
<dbReference type="Gene3D" id="1.10.274.100">
    <property type="entry name" value="RNA polymerase Rpb1, domain 3"/>
    <property type="match status" value="1"/>
</dbReference>
<dbReference type="GO" id="GO:0000428">
    <property type="term" value="C:DNA-directed RNA polymerase complex"/>
    <property type="evidence" value="ECO:0007669"/>
    <property type="project" value="UniProtKB-KW"/>
</dbReference>
<evidence type="ECO:0000256" key="1">
    <source>
        <dbReference type="ARBA" id="ARBA00004026"/>
    </source>
</evidence>
<dbReference type="PROSITE" id="PS50817">
    <property type="entry name" value="INTEIN_N_TER"/>
    <property type="match status" value="1"/>
</dbReference>
<accession>A0A385KPY3</accession>
<feature type="coiled-coil region" evidence="12">
    <location>
        <begin position="1207"/>
        <end position="1234"/>
    </location>
</feature>
<dbReference type="Gene3D" id="2.40.40.20">
    <property type="match status" value="2"/>
</dbReference>
<keyword evidence="5 11" id="KW-0808">Transferase</keyword>
<dbReference type="InterPro" id="IPR042102">
    <property type="entry name" value="RNA_pol_Rpb1_3_sf"/>
</dbReference>
<dbReference type="PANTHER" id="PTHR19376:SF54">
    <property type="entry name" value="DNA-DIRECTED RNA POLYMERASE SUBUNIT BETA"/>
    <property type="match status" value="1"/>
</dbReference>
<keyword evidence="12" id="KW-0175">Coiled coil</keyword>
<dbReference type="RefSeq" id="YP_009532081.1">
    <property type="nucleotide sequence ID" value="NC_039755.1"/>
</dbReference>
<dbReference type="Gene3D" id="4.10.860.120">
    <property type="entry name" value="RNA polymerase II, clamp domain"/>
    <property type="match status" value="1"/>
</dbReference>
<feature type="domain" description="DOD-type homing endonuclease" evidence="13">
    <location>
        <begin position="1927"/>
        <end position="2055"/>
    </location>
</feature>
<dbReference type="InterPro" id="IPR007066">
    <property type="entry name" value="RNA_pol_Rpb1_3"/>
</dbReference>
<dbReference type="InterPro" id="IPR007080">
    <property type="entry name" value="RNA_pol_Rpb1_1"/>
</dbReference>
<proteinExistence type="inferred from homology"/>
<dbReference type="GO" id="GO:0004519">
    <property type="term" value="F:endonuclease activity"/>
    <property type="evidence" value="ECO:0007669"/>
    <property type="project" value="InterPro"/>
</dbReference>
<evidence type="ECO:0000256" key="7">
    <source>
        <dbReference type="ARBA" id="ARBA00022813"/>
    </source>
</evidence>
<dbReference type="GeneID" id="38333301"/>
<geneLocation type="plastid" evidence="14"/>
<keyword evidence="8" id="KW-0651">Protein splicing</keyword>
<name>A0A385KPY3_9CHLO</name>
<dbReference type="GO" id="GO:0006351">
    <property type="term" value="P:DNA-templated transcription"/>
    <property type="evidence" value="ECO:0007669"/>
    <property type="project" value="InterPro"/>
</dbReference>
<evidence type="ECO:0000256" key="9">
    <source>
        <dbReference type="ARBA" id="ARBA00023163"/>
    </source>
</evidence>
<dbReference type="InterPro" id="IPR006141">
    <property type="entry name" value="Intein_N"/>
</dbReference>
<dbReference type="Gene3D" id="2.170.16.10">
    <property type="entry name" value="Hedgehog/Intein (Hint) domain"/>
    <property type="match status" value="1"/>
</dbReference>
<evidence type="ECO:0000313" key="14">
    <source>
        <dbReference type="EMBL" id="AXZ97313.1"/>
    </source>
</evidence>
<dbReference type="InterPro" id="IPR027434">
    <property type="entry name" value="Homing_endonucl"/>
</dbReference>
<dbReference type="SUPFAM" id="SSF64484">
    <property type="entry name" value="beta and beta-prime subunits of DNA dependent RNA-polymerase"/>
    <property type="match status" value="3"/>
</dbReference>
<keyword evidence="3 11" id="KW-0240">DNA-directed RNA polymerase</keyword>
<evidence type="ECO:0000256" key="3">
    <source>
        <dbReference type="ARBA" id="ARBA00022478"/>
    </source>
</evidence>
<dbReference type="EC" id="2.7.7.6" evidence="11"/>
<keyword evidence="6 11" id="KW-0548">Nucleotidyltransferase</keyword>
<dbReference type="Pfam" id="PF00623">
    <property type="entry name" value="RNA_pol_Rpb1_2"/>
    <property type="match status" value="2"/>
</dbReference>
<dbReference type="Pfam" id="PF04997">
    <property type="entry name" value="RNA_pol_Rpb1_1"/>
    <property type="match status" value="2"/>
</dbReference>